<accession>A0A8S3XRY0</accession>
<gene>
    <name evidence="1" type="ORF">PAPOLLO_LOCUS19127</name>
</gene>
<name>A0A8S3XRY0_PARAO</name>
<evidence type="ECO:0000313" key="1">
    <source>
        <dbReference type="EMBL" id="CAG5028891.1"/>
    </source>
</evidence>
<sequence>MLRSSSSAVGLASTVLEAWQHSTVAPTDVDRARAVPRSNFQQLNAYCNCSAANLNATRRDVATSRYDIGGFAITKQTESSFDPIPQKQISQVMAAYNSITEVTVQGELNFVI</sequence>
<evidence type="ECO:0000313" key="2">
    <source>
        <dbReference type="Proteomes" id="UP000691718"/>
    </source>
</evidence>
<organism evidence="1 2">
    <name type="scientific">Parnassius apollo</name>
    <name type="common">Apollo butterfly</name>
    <name type="synonym">Papilio apollo</name>
    <dbReference type="NCBI Taxonomy" id="110799"/>
    <lineage>
        <taxon>Eukaryota</taxon>
        <taxon>Metazoa</taxon>
        <taxon>Ecdysozoa</taxon>
        <taxon>Arthropoda</taxon>
        <taxon>Hexapoda</taxon>
        <taxon>Insecta</taxon>
        <taxon>Pterygota</taxon>
        <taxon>Neoptera</taxon>
        <taxon>Endopterygota</taxon>
        <taxon>Lepidoptera</taxon>
        <taxon>Glossata</taxon>
        <taxon>Ditrysia</taxon>
        <taxon>Papilionoidea</taxon>
        <taxon>Papilionidae</taxon>
        <taxon>Parnassiinae</taxon>
        <taxon>Parnassini</taxon>
        <taxon>Parnassius</taxon>
        <taxon>Parnassius</taxon>
    </lineage>
</organism>
<dbReference type="AlphaFoldDB" id="A0A8S3XRY0"/>
<keyword evidence="2" id="KW-1185">Reference proteome</keyword>
<protein>
    <submittedName>
        <fullName evidence="1">(apollo) hypothetical protein</fullName>
    </submittedName>
</protein>
<dbReference type="EMBL" id="CAJQZP010001198">
    <property type="protein sequence ID" value="CAG5028891.1"/>
    <property type="molecule type" value="Genomic_DNA"/>
</dbReference>
<comment type="caution">
    <text evidence="1">The sequence shown here is derived from an EMBL/GenBank/DDBJ whole genome shotgun (WGS) entry which is preliminary data.</text>
</comment>
<reference evidence="1" key="1">
    <citation type="submission" date="2021-04" db="EMBL/GenBank/DDBJ databases">
        <authorList>
            <person name="Tunstrom K."/>
        </authorList>
    </citation>
    <scope>NUCLEOTIDE SEQUENCE</scope>
</reference>
<dbReference type="Proteomes" id="UP000691718">
    <property type="component" value="Unassembled WGS sequence"/>
</dbReference>
<proteinExistence type="predicted"/>